<sequence>MCHHRLMRFASTPPICQSLLGLLRRRNKLNASVTYEAGACSEGLGQQGVSSSKIVMSNCSTFALKE</sequence>
<dbReference type="Proteomes" id="UP001054945">
    <property type="component" value="Unassembled WGS sequence"/>
</dbReference>
<organism evidence="1 2">
    <name type="scientific">Caerostris extrusa</name>
    <name type="common">Bark spider</name>
    <name type="synonym">Caerostris bankana</name>
    <dbReference type="NCBI Taxonomy" id="172846"/>
    <lineage>
        <taxon>Eukaryota</taxon>
        <taxon>Metazoa</taxon>
        <taxon>Ecdysozoa</taxon>
        <taxon>Arthropoda</taxon>
        <taxon>Chelicerata</taxon>
        <taxon>Arachnida</taxon>
        <taxon>Araneae</taxon>
        <taxon>Araneomorphae</taxon>
        <taxon>Entelegynae</taxon>
        <taxon>Araneoidea</taxon>
        <taxon>Araneidae</taxon>
        <taxon>Caerostris</taxon>
    </lineage>
</organism>
<gene>
    <name evidence="1" type="ORF">CEXT_129191</name>
</gene>
<evidence type="ECO:0000313" key="2">
    <source>
        <dbReference type="Proteomes" id="UP001054945"/>
    </source>
</evidence>
<accession>A0AAV4XV20</accession>
<evidence type="ECO:0000313" key="1">
    <source>
        <dbReference type="EMBL" id="GIY98877.1"/>
    </source>
</evidence>
<proteinExistence type="predicted"/>
<dbReference type="AlphaFoldDB" id="A0AAV4XV20"/>
<dbReference type="EMBL" id="BPLR01018352">
    <property type="protein sequence ID" value="GIY98877.1"/>
    <property type="molecule type" value="Genomic_DNA"/>
</dbReference>
<keyword evidence="2" id="KW-1185">Reference proteome</keyword>
<reference evidence="1 2" key="1">
    <citation type="submission" date="2021-06" db="EMBL/GenBank/DDBJ databases">
        <title>Caerostris extrusa draft genome.</title>
        <authorList>
            <person name="Kono N."/>
            <person name="Arakawa K."/>
        </authorList>
    </citation>
    <scope>NUCLEOTIDE SEQUENCE [LARGE SCALE GENOMIC DNA]</scope>
</reference>
<name>A0AAV4XV20_CAEEX</name>
<protein>
    <submittedName>
        <fullName evidence="1">Uncharacterized protein</fullName>
    </submittedName>
</protein>
<comment type="caution">
    <text evidence="1">The sequence shown here is derived from an EMBL/GenBank/DDBJ whole genome shotgun (WGS) entry which is preliminary data.</text>
</comment>